<dbReference type="InterPro" id="IPR036388">
    <property type="entry name" value="WH-like_DNA-bd_sf"/>
</dbReference>
<dbReference type="Proteomes" id="UP000195880">
    <property type="component" value="Chromosome"/>
</dbReference>
<sequence length="119" mass="13172">MQRTATIQAEQVNLAVEATWGSVSPGQDVAALRTENDQLRRTMAGRAVIDQACGMVMVLTPCRWSAARGLLVDVARQCDLRLREVAAALVATTEDKSLPEQIHRALRRALRRLHAADRR</sequence>
<dbReference type="Pfam" id="PF03861">
    <property type="entry name" value="ANTAR"/>
    <property type="match status" value="1"/>
</dbReference>
<name>A0A1Z1WLW2_9ACTN</name>
<feature type="domain" description="ANTAR" evidence="1">
    <location>
        <begin position="29"/>
        <end position="90"/>
    </location>
</feature>
<dbReference type="AlphaFoldDB" id="A0A1Z1WLW2"/>
<dbReference type="InterPro" id="IPR005561">
    <property type="entry name" value="ANTAR"/>
</dbReference>
<dbReference type="PROSITE" id="PS50921">
    <property type="entry name" value="ANTAR"/>
    <property type="match status" value="1"/>
</dbReference>
<keyword evidence="3" id="KW-1185">Reference proteome</keyword>
<dbReference type="KEGG" id="salf:SMD44_06918"/>
<dbReference type="SMART" id="SM01012">
    <property type="entry name" value="ANTAR"/>
    <property type="match status" value="1"/>
</dbReference>
<protein>
    <recommendedName>
        <fullName evidence="1">ANTAR domain-containing protein</fullName>
    </recommendedName>
</protein>
<dbReference type="RefSeq" id="WP_087886391.1">
    <property type="nucleotide sequence ID" value="NZ_CP021748.1"/>
</dbReference>
<dbReference type="EMBL" id="CP021748">
    <property type="protein sequence ID" value="ARX87437.1"/>
    <property type="molecule type" value="Genomic_DNA"/>
</dbReference>
<gene>
    <name evidence="2" type="ORF">SMD44_06918</name>
</gene>
<dbReference type="SUPFAM" id="SSF52172">
    <property type="entry name" value="CheY-like"/>
    <property type="match status" value="1"/>
</dbReference>
<organism evidence="2 3">
    <name type="scientific">Streptomyces alboflavus</name>
    <dbReference type="NCBI Taxonomy" id="67267"/>
    <lineage>
        <taxon>Bacteria</taxon>
        <taxon>Bacillati</taxon>
        <taxon>Actinomycetota</taxon>
        <taxon>Actinomycetes</taxon>
        <taxon>Kitasatosporales</taxon>
        <taxon>Streptomycetaceae</taxon>
        <taxon>Streptomyces</taxon>
    </lineage>
</organism>
<reference evidence="2 3" key="1">
    <citation type="submission" date="2017-05" db="EMBL/GenBank/DDBJ databases">
        <title>Streptomyces alboflavus Genome sequencing and assembly.</title>
        <authorList>
            <person name="Wang Y."/>
            <person name="Du B."/>
            <person name="Ding Y."/>
            <person name="Liu H."/>
            <person name="Hou Q."/>
            <person name="Liu K."/>
            <person name="Wang C."/>
            <person name="Yao L."/>
        </authorList>
    </citation>
    <scope>NUCLEOTIDE SEQUENCE [LARGE SCALE GENOMIC DNA]</scope>
    <source>
        <strain evidence="2 3">MDJK44</strain>
    </source>
</reference>
<dbReference type="OrthoDB" id="4946329at2"/>
<accession>A0A1Z1WLW2</accession>
<dbReference type="Gene3D" id="1.10.10.10">
    <property type="entry name" value="Winged helix-like DNA-binding domain superfamily/Winged helix DNA-binding domain"/>
    <property type="match status" value="1"/>
</dbReference>
<dbReference type="GO" id="GO:0003723">
    <property type="term" value="F:RNA binding"/>
    <property type="evidence" value="ECO:0007669"/>
    <property type="project" value="InterPro"/>
</dbReference>
<evidence type="ECO:0000313" key="2">
    <source>
        <dbReference type="EMBL" id="ARX87437.1"/>
    </source>
</evidence>
<dbReference type="InterPro" id="IPR011006">
    <property type="entry name" value="CheY-like_superfamily"/>
</dbReference>
<proteinExistence type="predicted"/>
<evidence type="ECO:0000313" key="3">
    <source>
        <dbReference type="Proteomes" id="UP000195880"/>
    </source>
</evidence>
<evidence type="ECO:0000259" key="1">
    <source>
        <dbReference type="PROSITE" id="PS50921"/>
    </source>
</evidence>